<dbReference type="OrthoDB" id="311172at2759"/>
<dbReference type="SUPFAM" id="SSF53067">
    <property type="entry name" value="Actin-like ATPase domain"/>
    <property type="match status" value="1"/>
</dbReference>
<dbReference type="InterPro" id="IPR002731">
    <property type="entry name" value="ATPase_BadF"/>
</dbReference>
<gene>
    <name evidence="6" type="ORF">EZV62_027420</name>
</gene>
<comment type="caution">
    <text evidence="6">The sequence shown here is derived from an EMBL/GenBank/DDBJ whole genome shotgun (WGS) entry which is preliminary data.</text>
</comment>
<dbReference type="EMBL" id="VAHF01000013">
    <property type="protein sequence ID" value="TXG48126.1"/>
    <property type="molecule type" value="Genomic_DNA"/>
</dbReference>
<dbReference type="EC" id="2.7.1.59" evidence="2"/>
<dbReference type="PANTHER" id="PTHR43190">
    <property type="entry name" value="N-ACETYL-D-GLUCOSAMINE KINASE"/>
    <property type="match status" value="1"/>
</dbReference>
<dbReference type="GO" id="GO:0045127">
    <property type="term" value="F:N-acetylglucosamine kinase activity"/>
    <property type="evidence" value="ECO:0007669"/>
    <property type="project" value="UniProtKB-EC"/>
</dbReference>
<evidence type="ECO:0000256" key="1">
    <source>
        <dbReference type="ARBA" id="ARBA00006198"/>
    </source>
</evidence>
<dbReference type="Pfam" id="PF01869">
    <property type="entry name" value="BcrAD_BadFG"/>
    <property type="match status" value="1"/>
</dbReference>
<reference evidence="7" key="1">
    <citation type="journal article" date="2019" name="Gigascience">
        <title>De novo genome assembly of the endangered Acer yangbiense, a plant species with extremely small populations endemic to Yunnan Province, China.</title>
        <authorList>
            <person name="Yang J."/>
            <person name="Wariss H.M."/>
            <person name="Tao L."/>
            <person name="Zhang R."/>
            <person name="Yun Q."/>
            <person name="Hollingsworth P."/>
            <person name="Dao Z."/>
            <person name="Luo G."/>
            <person name="Guo H."/>
            <person name="Ma Y."/>
            <person name="Sun W."/>
        </authorList>
    </citation>
    <scope>NUCLEOTIDE SEQUENCE [LARGE SCALE GENOMIC DNA]</scope>
    <source>
        <strain evidence="7">cv. Malutang</strain>
    </source>
</reference>
<evidence type="ECO:0000313" key="7">
    <source>
        <dbReference type="Proteomes" id="UP000323000"/>
    </source>
</evidence>
<sequence>MEENISCRKSRWRRPRLLLSLQTEEASSVVIEKALASSMEKVRASDADEVTVGCLTVSGIREATRNGFQWWTYADPSWARIAALVPEVVSCAEAGDKIANEILVNAVQELALCVKAVVQRLCLCGEDGNSSFPVVMVGGVLEANKSWDIGTEVIKYIQASYPAVHPIKPQVEPAVGAALLAWNYLMKESEAECHR</sequence>
<organism evidence="6 7">
    <name type="scientific">Acer yangbiense</name>
    <dbReference type="NCBI Taxonomy" id="1000413"/>
    <lineage>
        <taxon>Eukaryota</taxon>
        <taxon>Viridiplantae</taxon>
        <taxon>Streptophyta</taxon>
        <taxon>Embryophyta</taxon>
        <taxon>Tracheophyta</taxon>
        <taxon>Spermatophyta</taxon>
        <taxon>Magnoliopsida</taxon>
        <taxon>eudicotyledons</taxon>
        <taxon>Gunneridae</taxon>
        <taxon>Pentapetalae</taxon>
        <taxon>rosids</taxon>
        <taxon>malvids</taxon>
        <taxon>Sapindales</taxon>
        <taxon>Sapindaceae</taxon>
        <taxon>Hippocastanoideae</taxon>
        <taxon>Acereae</taxon>
        <taxon>Acer</taxon>
    </lineage>
</organism>
<dbReference type="Proteomes" id="UP000323000">
    <property type="component" value="Chromosome 13"/>
</dbReference>
<evidence type="ECO:0000259" key="5">
    <source>
        <dbReference type="Pfam" id="PF01869"/>
    </source>
</evidence>
<evidence type="ECO:0000256" key="4">
    <source>
        <dbReference type="ARBA" id="ARBA00031123"/>
    </source>
</evidence>
<dbReference type="InterPro" id="IPR043129">
    <property type="entry name" value="ATPase_NBD"/>
</dbReference>
<dbReference type="PANTHER" id="PTHR43190:SF1">
    <property type="entry name" value="N-ACETYL-D-GLUCOSAMINE KINASE"/>
    <property type="match status" value="1"/>
</dbReference>
<proteinExistence type="inferred from homology"/>
<dbReference type="InterPro" id="IPR052519">
    <property type="entry name" value="Euk-type_GlcNAc_Kinase"/>
</dbReference>
<evidence type="ECO:0000313" key="6">
    <source>
        <dbReference type="EMBL" id="TXG48126.1"/>
    </source>
</evidence>
<comment type="similarity">
    <text evidence="1">Belongs to the eukaryotic-type N-acetylglucosamine kinase family.</text>
</comment>
<name>A0A5C7GVI1_9ROSI</name>
<protein>
    <recommendedName>
        <fullName evidence="3">N-acetyl-D-glucosamine kinase</fullName>
        <ecNumber evidence="2">2.7.1.59</ecNumber>
    </recommendedName>
    <alternativeName>
        <fullName evidence="4">GlcNAc kinase</fullName>
    </alternativeName>
</protein>
<keyword evidence="7" id="KW-1185">Reference proteome</keyword>
<dbReference type="AlphaFoldDB" id="A0A5C7GVI1"/>
<evidence type="ECO:0000256" key="2">
    <source>
        <dbReference type="ARBA" id="ARBA00012122"/>
    </source>
</evidence>
<feature type="domain" description="ATPase BadF/BadG/BcrA/BcrD type" evidence="5">
    <location>
        <begin position="65"/>
        <end position="181"/>
    </location>
</feature>
<accession>A0A5C7GVI1</accession>
<dbReference type="Gene3D" id="3.30.420.40">
    <property type="match status" value="1"/>
</dbReference>
<evidence type="ECO:0000256" key="3">
    <source>
        <dbReference type="ARBA" id="ARBA00014974"/>
    </source>
</evidence>